<gene>
    <name evidence="1" type="ORF">Ddye_005063</name>
</gene>
<evidence type="ECO:0000313" key="2">
    <source>
        <dbReference type="Proteomes" id="UP001280121"/>
    </source>
</evidence>
<dbReference type="EMBL" id="JANJYI010000002">
    <property type="protein sequence ID" value="KAK2658530.1"/>
    <property type="molecule type" value="Genomic_DNA"/>
</dbReference>
<comment type="caution">
    <text evidence="1">The sequence shown here is derived from an EMBL/GenBank/DDBJ whole genome shotgun (WGS) entry which is preliminary data.</text>
</comment>
<dbReference type="Proteomes" id="UP001280121">
    <property type="component" value="Unassembled WGS sequence"/>
</dbReference>
<proteinExistence type="predicted"/>
<sequence length="159" mass="18418">MATMIRRWYIKLEGLKDEDSIWQSDREVMKKIAIDYFFKIFATKPLLVYYENLLRGFPDIKNENLVNITRDVNEEEVKATLFSIGGLKELGPDGLPAPFYRINGKFVSLIQSLICGKVLRQIQDDIVVAEEILHKFKLMKGKKGYVAWKIGLAKAYDRL</sequence>
<protein>
    <recommendedName>
        <fullName evidence="3">Reverse transcriptase</fullName>
    </recommendedName>
</protein>
<organism evidence="1 2">
    <name type="scientific">Dipteronia dyeriana</name>
    <dbReference type="NCBI Taxonomy" id="168575"/>
    <lineage>
        <taxon>Eukaryota</taxon>
        <taxon>Viridiplantae</taxon>
        <taxon>Streptophyta</taxon>
        <taxon>Embryophyta</taxon>
        <taxon>Tracheophyta</taxon>
        <taxon>Spermatophyta</taxon>
        <taxon>Magnoliopsida</taxon>
        <taxon>eudicotyledons</taxon>
        <taxon>Gunneridae</taxon>
        <taxon>Pentapetalae</taxon>
        <taxon>rosids</taxon>
        <taxon>malvids</taxon>
        <taxon>Sapindales</taxon>
        <taxon>Sapindaceae</taxon>
        <taxon>Hippocastanoideae</taxon>
        <taxon>Acereae</taxon>
        <taxon>Dipteronia</taxon>
    </lineage>
</organism>
<name>A0AAD9XFF4_9ROSI</name>
<accession>A0AAD9XFF4</accession>
<evidence type="ECO:0000313" key="1">
    <source>
        <dbReference type="EMBL" id="KAK2658530.1"/>
    </source>
</evidence>
<reference evidence="1" key="1">
    <citation type="journal article" date="2023" name="Plant J.">
        <title>Genome sequences and population genomics provide insights into the demographic history, inbreeding, and mutation load of two 'living fossil' tree species of Dipteronia.</title>
        <authorList>
            <person name="Feng Y."/>
            <person name="Comes H.P."/>
            <person name="Chen J."/>
            <person name="Zhu S."/>
            <person name="Lu R."/>
            <person name="Zhang X."/>
            <person name="Li P."/>
            <person name="Qiu J."/>
            <person name="Olsen K.M."/>
            <person name="Qiu Y."/>
        </authorList>
    </citation>
    <scope>NUCLEOTIDE SEQUENCE</scope>
    <source>
        <strain evidence="1">KIB01</strain>
    </source>
</reference>
<keyword evidence="2" id="KW-1185">Reference proteome</keyword>
<dbReference type="AlphaFoldDB" id="A0AAD9XFF4"/>
<evidence type="ECO:0008006" key="3">
    <source>
        <dbReference type="Google" id="ProtNLM"/>
    </source>
</evidence>